<reference evidence="1" key="1">
    <citation type="journal article" date="2019" name="Sci. Rep.">
        <title>Draft genome of Tanacetum cinerariifolium, the natural source of mosquito coil.</title>
        <authorList>
            <person name="Yamashiro T."/>
            <person name="Shiraishi A."/>
            <person name="Satake H."/>
            <person name="Nakayama K."/>
        </authorList>
    </citation>
    <scope>NUCLEOTIDE SEQUENCE</scope>
</reference>
<sequence length="110" mass="12857">VNAEENNNDQAADVHIDENIFYIIFSTPVREEAESSSGNVDNLNMHTFYQHHQSEHRWTKDHPLEQVHRNPSKPVQTRRQLAIDPKMCMFALTVSTTKQKNIKEAMYDFT</sequence>
<comment type="caution">
    <text evidence="1">The sequence shown here is derived from an EMBL/GenBank/DDBJ whole genome shotgun (WGS) entry which is preliminary data.</text>
</comment>
<gene>
    <name evidence="1" type="ORF">Tci_923327</name>
</gene>
<evidence type="ECO:0000313" key="1">
    <source>
        <dbReference type="EMBL" id="GFD51358.1"/>
    </source>
</evidence>
<protein>
    <recommendedName>
        <fullName evidence="2">Gag-Pol polyprotein</fullName>
    </recommendedName>
</protein>
<dbReference type="AlphaFoldDB" id="A0A699X0F1"/>
<evidence type="ECO:0008006" key="2">
    <source>
        <dbReference type="Google" id="ProtNLM"/>
    </source>
</evidence>
<feature type="non-terminal residue" evidence="1">
    <location>
        <position position="1"/>
    </location>
</feature>
<proteinExistence type="predicted"/>
<dbReference type="EMBL" id="BKCJ011769166">
    <property type="protein sequence ID" value="GFD51358.1"/>
    <property type="molecule type" value="Genomic_DNA"/>
</dbReference>
<accession>A0A699X0F1</accession>
<organism evidence="1">
    <name type="scientific">Tanacetum cinerariifolium</name>
    <name type="common">Dalmatian daisy</name>
    <name type="synonym">Chrysanthemum cinerariifolium</name>
    <dbReference type="NCBI Taxonomy" id="118510"/>
    <lineage>
        <taxon>Eukaryota</taxon>
        <taxon>Viridiplantae</taxon>
        <taxon>Streptophyta</taxon>
        <taxon>Embryophyta</taxon>
        <taxon>Tracheophyta</taxon>
        <taxon>Spermatophyta</taxon>
        <taxon>Magnoliopsida</taxon>
        <taxon>eudicotyledons</taxon>
        <taxon>Gunneridae</taxon>
        <taxon>Pentapetalae</taxon>
        <taxon>asterids</taxon>
        <taxon>campanulids</taxon>
        <taxon>Asterales</taxon>
        <taxon>Asteraceae</taxon>
        <taxon>Asteroideae</taxon>
        <taxon>Anthemideae</taxon>
        <taxon>Anthemidinae</taxon>
        <taxon>Tanacetum</taxon>
    </lineage>
</organism>
<name>A0A699X0F1_TANCI</name>